<dbReference type="EMBL" id="QSEN01000035">
    <property type="protein sequence ID" value="RGZ73943.1"/>
    <property type="molecule type" value="Genomic_DNA"/>
</dbReference>
<organism evidence="4 6">
    <name type="scientific">Agathobacter rectalis</name>
    <dbReference type="NCBI Taxonomy" id="39491"/>
    <lineage>
        <taxon>Bacteria</taxon>
        <taxon>Bacillati</taxon>
        <taxon>Bacillota</taxon>
        <taxon>Clostridia</taxon>
        <taxon>Lachnospirales</taxon>
        <taxon>Lachnospiraceae</taxon>
        <taxon>Agathobacter</taxon>
    </lineage>
</organism>
<dbReference type="AlphaFoldDB" id="A0A414HZ53"/>
<dbReference type="InterPro" id="IPR013610">
    <property type="entry name" value="ArdC_N"/>
</dbReference>
<dbReference type="Gene3D" id="1.10.10.2910">
    <property type="match status" value="1"/>
</dbReference>
<dbReference type="EMBL" id="QSJS01000007">
    <property type="protein sequence ID" value="RHD95034.1"/>
    <property type="molecule type" value="Genomic_DNA"/>
</dbReference>
<name>A0A414HZ53_9FIRM</name>
<feature type="domain" description="IrrE N-terminal-like" evidence="1">
    <location>
        <begin position="178"/>
        <end position="254"/>
    </location>
</feature>
<protein>
    <submittedName>
        <fullName evidence="4">ImmA/IrrE family metallo-endopeptidase</fullName>
    </submittedName>
</protein>
<accession>A0A414HZ53</accession>
<dbReference type="GO" id="GO:0003697">
    <property type="term" value="F:single-stranded DNA binding"/>
    <property type="evidence" value="ECO:0007669"/>
    <property type="project" value="InterPro"/>
</dbReference>
<dbReference type="Proteomes" id="UP000283431">
    <property type="component" value="Unassembled WGS sequence"/>
</dbReference>
<gene>
    <name evidence="4" type="ORF">DW775_07000</name>
    <name evidence="3" type="ORF">DW975_13770</name>
</gene>
<dbReference type="Proteomes" id="UP000284835">
    <property type="component" value="Unassembled WGS sequence"/>
</dbReference>
<sequence>MNDTNMKSISTVQIDEITKKLEEGVKALFDSEKYMNYLKVMSKFHNYSFNNSLLIAMQMPQASLVAGYSKWKTTFHRQVEKGQKAIKIIAPSPYKIDKIQDKIDPDTNRPMLDSSGNTIKEKVKVVIPAYKVANVFDVSQTSGEPIPSLVNELSGDVEEYNKFIEAIKKTSTVPIKFAEIDTSAKGYYNIEDKCIVIKDNMSEVQTAKTLIHEIAHSILHEKDTGIEKEADRNTKEVQAESVAYATCQHFNIDTTDYSFGYIAGWSSGKEVEELRNSMNVIRQTASDLINGIEKNLSMLMEKENDYSITFFATSNAEYPDQGEMYETENIDEAIDQYKKMIDNHSNGMSGIGFTYNSKDKEDIYNESQMMLVSGNKLCLDVLDIDKFKDIEEIKFSINSIQNKIPHLINPTEQKTHSKGKSR</sequence>
<evidence type="ECO:0000313" key="6">
    <source>
        <dbReference type="Proteomes" id="UP000284835"/>
    </source>
</evidence>
<dbReference type="Pfam" id="PF06114">
    <property type="entry name" value="Peptidase_M78"/>
    <property type="match status" value="1"/>
</dbReference>
<evidence type="ECO:0000259" key="1">
    <source>
        <dbReference type="Pfam" id="PF06114"/>
    </source>
</evidence>
<dbReference type="InterPro" id="IPR010359">
    <property type="entry name" value="IrrE_HExxH"/>
</dbReference>
<evidence type="ECO:0000313" key="4">
    <source>
        <dbReference type="EMBL" id="RHD95034.1"/>
    </source>
</evidence>
<evidence type="ECO:0000313" key="3">
    <source>
        <dbReference type="EMBL" id="RGZ73943.1"/>
    </source>
</evidence>
<dbReference type="Pfam" id="PF08401">
    <property type="entry name" value="ArdcN"/>
    <property type="match status" value="1"/>
</dbReference>
<evidence type="ECO:0000313" key="5">
    <source>
        <dbReference type="Proteomes" id="UP000283431"/>
    </source>
</evidence>
<reference evidence="5 6" key="1">
    <citation type="submission" date="2018-08" db="EMBL/GenBank/DDBJ databases">
        <title>A genome reference for cultivated species of the human gut microbiota.</title>
        <authorList>
            <person name="Zou Y."/>
            <person name="Xue W."/>
            <person name="Luo G."/>
        </authorList>
    </citation>
    <scope>NUCLEOTIDE SEQUENCE [LARGE SCALE GENOMIC DNA]</scope>
    <source>
        <strain evidence="4 6">AM30-13AC</strain>
        <strain evidence="3 5">AM48-7</strain>
    </source>
</reference>
<comment type="caution">
    <text evidence="4">The sequence shown here is derived from an EMBL/GenBank/DDBJ whole genome shotgun (WGS) entry which is preliminary data.</text>
</comment>
<dbReference type="RefSeq" id="WP_118083833.1">
    <property type="nucleotide sequence ID" value="NZ_QSJS01000007.1"/>
</dbReference>
<proteinExistence type="predicted"/>
<feature type="domain" description="N-terminal" evidence="2">
    <location>
        <begin position="14"/>
        <end position="136"/>
    </location>
</feature>
<evidence type="ECO:0000259" key="2">
    <source>
        <dbReference type="Pfam" id="PF08401"/>
    </source>
</evidence>